<dbReference type="InterPro" id="IPR020449">
    <property type="entry name" value="Tscrpt_reg_AraC-type_HTH"/>
</dbReference>
<reference evidence="5 6" key="1">
    <citation type="submission" date="2019-08" db="EMBL/GenBank/DDBJ databases">
        <title>Phlebobacter frassis gen. nov. sp. nov., a new member of family Sphingobacteriaceae isolated from sand fly rearing media.</title>
        <authorList>
            <person name="Kakumanu M.L."/>
            <person name="Marayati B.F."/>
            <person name="Wada-Katsumata A."/>
            <person name="Wasserberg G."/>
            <person name="Schal C."/>
            <person name="Apperson C.S."/>
            <person name="Ponnusamy L."/>
        </authorList>
    </citation>
    <scope>NUCLEOTIDE SEQUENCE [LARGE SCALE GENOMIC DNA]</scope>
    <source>
        <strain evidence="5 6">SSI9</strain>
    </source>
</reference>
<dbReference type="Proteomes" id="UP000322362">
    <property type="component" value="Unassembled WGS sequence"/>
</dbReference>
<keyword evidence="2" id="KW-0238">DNA-binding</keyword>
<dbReference type="SUPFAM" id="SSF46689">
    <property type="entry name" value="Homeodomain-like"/>
    <property type="match status" value="1"/>
</dbReference>
<feature type="domain" description="HTH araC/xylS-type" evidence="4">
    <location>
        <begin position="278"/>
        <end position="376"/>
    </location>
</feature>
<keyword evidence="1" id="KW-0805">Transcription regulation</keyword>
<gene>
    <name evidence="5" type="ORF">FXV77_11935</name>
</gene>
<name>A0A5D4H6A8_9SPHI</name>
<evidence type="ECO:0000256" key="1">
    <source>
        <dbReference type="ARBA" id="ARBA00023015"/>
    </source>
</evidence>
<keyword evidence="6" id="KW-1185">Reference proteome</keyword>
<keyword evidence="3" id="KW-0804">Transcription</keyword>
<dbReference type="PROSITE" id="PS01124">
    <property type="entry name" value="HTH_ARAC_FAMILY_2"/>
    <property type="match status" value="1"/>
</dbReference>
<dbReference type="AlphaFoldDB" id="A0A5D4H6A8"/>
<dbReference type="PANTHER" id="PTHR43280">
    <property type="entry name" value="ARAC-FAMILY TRANSCRIPTIONAL REGULATOR"/>
    <property type="match status" value="1"/>
</dbReference>
<evidence type="ECO:0000256" key="3">
    <source>
        <dbReference type="ARBA" id="ARBA00023163"/>
    </source>
</evidence>
<dbReference type="InterPro" id="IPR009057">
    <property type="entry name" value="Homeodomain-like_sf"/>
</dbReference>
<dbReference type="SMART" id="SM00342">
    <property type="entry name" value="HTH_ARAC"/>
    <property type="match status" value="1"/>
</dbReference>
<dbReference type="PANTHER" id="PTHR43280:SF32">
    <property type="entry name" value="TRANSCRIPTIONAL REGULATORY PROTEIN"/>
    <property type="match status" value="1"/>
</dbReference>
<dbReference type="InterPro" id="IPR018060">
    <property type="entry name" value="HTH_AraC"/>
</dbReference>
<dbReference type="EMBL" id="VTAV01000007">
    <property type="protein sequence ID" value="TYR35783.1"/>
    <property type="molecule type" value="Genomic_DNA"/>
</dbReference>
<organism evidence="5 6">
    <name type="scientific">Sphingobacterium phlebotomi</name>
    <dbReference type="NCBI Taxonomy" id="2605433"/>
    <lineage>
        <taxon>Bacteria</taxon>
        <taxon>Pseudomonadati</taxon>
        <taxon>Bacteroidota</taxon>
        <taxon>Sphingobacteriia</taxon>
        <taxon>Sphingobacteriales</taxon>
        <taxon>Sphingobacteriaceae</taxon>
        <taxon>Sphingobacterium</taxon>
    </lineage>
</organism>
<evidence type="ECO:0000313" key="6">
    <source>
        <dbReference type="Proteomes" id="UP000322362"/>
    </source>
</evidence>
<comment type="caution">
    <text evidence="5">The sequence shown here is derived from an EMBL/GenBank/DDBJ whole genome shotgun (WGS) entry which is preliminary data.</text>
</comment>
<dbReference type="Pfam" id="PF12833">
    <property type="entry name" value="HTH_18"/>
    <property type="match status" value="1"/>
</dbReference>
<evidence type="ECO:0000259" key="4">
    <source>
        <dbReference type="PROSITE" id="PS01124"/>
    </source>
</evidence>
<proteinExistence type="predicted"/>
<dbReference type="Gene3D" id="1.10.10.60">
    <property type="entry name" value="Homeodomain-like"/>
    <property type="match status" value="1"/>
</dbReference>
<accession>A0A5D4H6A8</accession>
<dbReference type="GO" id="GO:0003700">
    <property type="term" value="F:DNA-binding transcription factor activity"/>
    <property type="evidence" value="ECO:0007669"/>
    <property type="project" value="InterPro"/>
</dbReference>
<evidence type="ECO:0000313" key="5">
    <source>
        <dbReference type="EMBL" id="TYR35783.1"/>
    </source>
</evidence>
<dbReference type="GO" id="GO:0043565">
    <property type="term" value="F:sequence-specific DNA binding"/>
    <property type="evidence" value="ECO:0007669"/>
    <property type="project" value="InterPro"/>
</dbReference>
<dbReference type="RefSeq" id="WP_148919450.1">
    <property type="nucleotide sequence ID" value="NZ_VTAV01000007.1"/>
</dbReference>
<protein>
    <submittedName>
        <fullName evidence="5">AraC family transcriptional regulator</fullName>
    </submittedName>
</protein>
<dbReference type="PRINTS" id="PR00032">
    <property type="entry name" value="HTHARAC"/>
</dbReference>
<evidence type="ECO:0000256" key="2">
    <source>
        <dbReference type="ARBA" id="ARBA00023125"/>
    </source>
</evidence>
<sequence length="381" mass="44848">MTSFYSFEPLNEIKDKTIEFEQSVSPDFDKIEQHAFSYLDEFFLKRLTKEENNLFKVVRDIEITNGLISMDILAKQNNTTRRQLHLYIFLMKQKHSDNFDLLRYLTSQKNDGRMAPYYLASKACLEDLKITHPFKNYFYTIGLYYGEGTCIRIGTADYNLTRGSLLTIGPGMTCQWLNTTFPSNDTLFFYDDIFVNNFSRSFFYSLEFFCPDEKSVIQLSDRQFEEMQQLFSTLRAIADKPEAVSGILYSILIISQKYFWKLHRGNKKELNGKEHTVVKFRELVSKNFSAYKEVAFYAEQLHISPKYLSEILVEYTGLSAKKWIEFHIMQEAKYLLSFWNMSVKEVSFQLGYTDTSHFSRAFRSYDGQLPTEFKNTIENPT</sequence>